<evidence type="ECO:0000313" key="3">
    <source>
        <dbReference type="Proteomes" id="UP001300692"/>
    </source>
</evidence>
<dbReference type="Proteomes" id="UP001300692">
    <property type="component" value="Unassembled WGS sequence"/>
</dbReference>
<accession>A0ABT3CZY1</accession>
<keyword evidence="1" id="KW-0812">Transmembrane</keyword>
<dbReference type="PANTHER" id="PTHR31061">
    <property type="entry name" value="LD22376P"/>
    <property type="match status" value="1"/>
</dbReference>
<comment type="caution">
    <text evidence="2">The sequence shown here is derived from an EMBL/GenBank/DDBJ whole genome shotgun (WGS) entry which is preliminary data.</text>
</comment>
<feature type="transmembrane region" description="Helical" evidence="1">
    <location>
        <begin position="50"/>
        <end position="70"/>
    </location>
</feature>
<feature type="transmembrane region" description="Helical" evidence="1">
    <location>
        <begin position="233"/>
        <end position="251"/>
    </location>
</feature>
<feature type="transmembrane region" description="Helical" evidence="1">
    <location>
        <begin position="120"/>
        <end position="138"/>
    </location>
</feature>
<dbReference type="RefSeq" id="WP_264139661.1">
    <property type="nucleotide sequence ID" value="NZ_JAOYOD010000001.1"/>
</dbReference>
<gene>
    <name evidence="2" type="ORF">N7U62_18960</name>
</gene>
<feature type="transmembrane region" description="Helical" evidence="1">
    <location>
        <begin position="12"/>
        <end position="30"/>
    </location>
</feature>
<name>A0ABT3CZY1_9BACT</name>
<evidence type="ECO:0000256" key="1">
    <source>
        <dbReference type="SAM" id="Phobius"/>
    </source>
</evidence>
<keyword evidence="1" id="KW-0472">Membrane</keyword>
<feature type="transmembrane region" description="Helical" evidence="1">
    <location>
        <begin position="200"/>
        <end position="221"/>
    </location>
</feature>
<organism evidence="2 3">
    <name type="scientific">Reichenbachiella ulvae</name>
    <dbReference type="NCBI Taxonomy" id="2980104"/>
    <lineage>
        <taxon>Bacteria</taxon>
        <taxon>Pseudomonadati</taxon>
        <taxon>Bacteroidota</taxon>
        <taxon>Cytophagia</taxon>
        <taxon>Cytophagales</taxon>
        <taxon>Reichenbachiellaceae</taxon>
        <taxon>Reichenbachiella</taxon>
    </lineage>
</organism>
<dbReference type="PANTHER" id="PTHR31061:SF24">
    <property type="entry name" value="LD22376P"/>
    <property type="match status" value="1"/>
</dbReference>
<feature type="transmembrane region" description="Helical" evidence="1">
    <location>
        <begin position="143"/>
        <end position="162"/>
    </location>
</feature>
<protein>
    <submittedName>
        <fullName evidence="2">DUF5009 domain-containing protein</fullName>
    </submittedName>
</protein>
<keyword evidence="1" id="KW-1133">Transmembrane helix</keyword>
<feature type="transmembrane region" description="Helical" evidence="1">
    <location>
        <begin position="82"/>
        <end position="100"/>
    </location>
</feature>
<dbReference type="EMBL" id="JAOYOD010000001">
    <property type="protein sequence ID" value="MCV9388768.1"/>
    <property type="molecule type" value="Genomic_DNA"/>
</dbReference>
<sequence>MTKKARFLALDVFRGATVFLMIVVNSPGEWGVQYGPLLHAPWHGFTLTDLVFPSFLFAVGNAMAFVMGRFAEQPASVFWKKVLKRSFLIFLIGFLLSWFPFYDFRAGEFQSLATTRIPGVLQRIALCYLIGAVLIHYASRKMVIVVSGVLLIGYWAIVYFLGGSDPYSLAGFVGNDLDLWLFGEAHLYHGEGVAFDPEGLLSTIPAVVNVILGYFTGALLIKVGNNYESIAKLMIAGAILVLAGLWWDLFFPLNKKIWTSSFVLLTSGIDMMVLALLVFILEIRNYKGWTYFFEVFGRNPLIIYALSGVLITIFYLVPVGDGSLLSQVYSFFKLFVSPAHASFLFAIFFTMINWSVGYLMDKNKIYIKV</sequence>
<feature type="transmembrane region" description="Helical" evidence="1">
    <location>
        <begin position="301"/>
        <end position="319"/>
    </location>
</feature>
<evidence type="ECO:0000313" key="2">
    <source>
        <dbReference type="EMBL" id="MCV9388768.1"/>
    </source>
</evidence>
<feature type="transmembrane region" description="Helical" evidence="1">
    <location>
        <begin position="257"/>
        <end position="281"/>
    </location>
</feature>
<proteinExistence type="predicted"/>
<feature type="transmembrane region" description="Helical" evidence="1">
    <location>
        <begin position="339"/>
        <end position="360"/>
    </location>
</feature>
<reference evidence="2 3" key="1">
    <citation type="submission" date="2022-10" db="EMBL/GenBank/DDBJ databases">
        <title>Comparative genomics and taxonomic characterization of three novel marine species of genus Reichenbachiella exhibiting antioxidant and polysaccharide degradation activities.</title>
        <authorList>
            <person name="Muhammad N."/>
            <person name="Lee Y.-J."/>
            <person name="Ko J."/>
            <person name="Kim S.-G."/>
        </authorList>
    </citation>
    <scope>NUCLEOTIDE SEQUENCE [LARGE SCALE GENOMIC DNA]</scope>
    <source>
        <strain evidence="2 3">ABR2-5</strain>
    </source>
</reference>
<keyword evidence="3" id="KW-1185">Reference proteome</keyword>